<dbReference type="KEGG" id="cpi:Cpin_4631"/>
<evidence type="ECO:0000313" key="2">
    <source>
        <dbReference type="EMBL" id="ACU62072.1"/>
    </source>
</evidence>
<feature type="transmembrane region" description="Helical" evidence="1">
    <location>
        <begin position="37"/>
        <end position="55"/>
    </location>
</feature>
<evidence type="ECO:0000313" key="3">
    <source>
        <dbReference type="Proteomes" id="UP000002215"/>
    </source>
</evidence>
<reference evidence="2 3" key="2">
    <citation type="journal article" date="2010" name="Stand. Genomic Sci.">
        <title>Complete genome sequence of Chitinophaga pinensis type strain (UQM 2034).</title>
        <authorList>
            <person name="Glavina Del Rio T."/>
            <person name="Abt B."/>
            <person name="Spring S."/>
            <person name="Lapidus A."/>
            <person name="Nolan M."/>
            <person name="Tice H."/>
            <person name="Copeland A."/>
            <person name="Cheng J.F."/>
            <person name="Chen F."/>
            <person name="Bruce D."/>
            <person name="Goodwin L."/>
            <person name="Pitluck S."/>
            <person name="Ivanova N."/>
            <person name="Mavromatis K."/>
            <person name="Mikhailova N."/>
            <person name="Pati A."/>
            <person name="Chen A."/>
            <person name="Palaniappan K."/>
            <person name="Land M."/>
            <person name="Hauser L."/>
            <person name="Chang Y.J."/>
            <person name="Jeffries C.D."/>
            <person name="Chain P."/>
            <person name="Saunders E."/>
            <person name="Detter J.C."/>
            <person name="Brettin T."/>
            <person name="Rohde M."/>
            <person name="Goker M."/>
            <person name="Bristow J."/>
            <person name="Eisen J.A."/>
            <person name="Markowitz V."/>
            <person name="Hugenholtz P."/>
            <person name="Kyrpides N.C."/>
            <person name="Klenk H.P."/>
            <person name="Lucas S."/>
        </authorList>
    </citation>
    <scope>NUCLEOTIDE SEQUENCE [LARGE SCALE GENOMIC DNA]</scope>
    <source>
        <strain evidence="3">ATCC 43595 / DSM 2588 / LMG 13176 / NBRC 15968 / NCIMB 11800 / UQM 2034</strain>
    </source>
</reference>
<feature type="transmembrane region" description="Helical" evidence="1">
    <location>
        <begin position="12"/>
        <end position="31"/>
    </location>
</feature>
<accession>A0A979G7I9</accession>
<protein>
    <recommendedName>
        <fullName evidence="4">DUF805 domain-containing protein</fullName>
    </recommendedName>
</protein>
<sequence length="100" mass="11780">MFVDPFSFNWRITRLEYFMSFVIYLLALGLIGTLANLYFQWLLILFIPVIWFLLAQGAKRCHDLDRNMLWQLIPFYILWMIFASGTSGANKYGVSPEDSE</sequence>
<dbReference type="PANTHER" id="PTHR34980">
    <property type="entry name" value="INNER MEMBRANE PROTEIN-RELATED-RELATED"/>
    <property type="match status" value="1"/>
</dbReference>
<evidence type="ECO:0000256" key="1">
    <source>
        <dbReference type="SAM" id="Phobius"/>
    </source>
</evidence>
<keyword evidence="1" id="KW-1133">Transmembrane helix</keyword>
<dbReference type="RefSeq" id="WP_012792240.1">
    <property type="nucleotide sequence ID" value="NC_013132.1"/>
</dbReference>
<gene>
    <name evidence="2" type="ordered locus">Cpin_4631</name>
</gene>
<reference evidence="3" key="1">
    <citation type="submission" date="2009-08" db="EMBL/GenBank/DDBJ databases">
        <title>The complete genome of Chitinophaga pinensis DSM 2588.</title>
        <authorList>
            <consortium name="US DOE Joint Genome Institute (JGI-PGF)"/>
            <person name="Lucas S."/>
            <person name="Copeland A."/>
            <person name="Lapidus A."/>
            <person name="Glavina del Rio T."/>
            <person name="Dalin E."/>
            <person name="Tice H."/>
            <person name="Bruce D."/>
            <person name="Goodwin L."/>
            <person name="Pitluck S."/>
            <person name="Kyrpides N."/>
            <person name="Mavromatis K."/>
            <person name="Ivanova N."/>
            <person name="Mikhailova N."/>
            <person name="Sims D."/>
            <person name="Meinche L."/>
            <person name="Brettin T."/>
            <person name="Detter J.C."/>
            <person name="Han C."/>
            <person name="Larimer F."/>
            <person name="Land M."/>
            <person name="Hauser L."/>
            <person name="Markowitz V."/>
            <person name="Cheng J.-F."/>
            <person name="Hugenholtz P."/>
            <person name="Woyke T."/>
            <person name="Wu D."/>
            <person name="Spring S."/>
            <person name="Klenk H.-P."/>
            <person name="Eisen J.A."/>
        </authorList>
    </citation>
    <scope>NUCLEOTIDE SEQUENCE [LARGE SCALE GENOMIC DNA]</scope>
    <source>
        <strain evidence="3">ATCC 43595 / DSM 2588 / LMG 13176 / NBRC 15968 / NCIMB 11800 / UQM 2034</strain>
    </source>
</reference>
<name>A0A979G7I9_CHIPD</name>
<dbReference type="OrthoDB" id="9812349at2"/>
<dbReference type="Proteomes" id="UP000002215">
    <property type="component" value="Chromosome"/>
</dbReference>
<keyword evidence="1" id="KW-0472">Membrane</keyword>
<proteinExistence type="predicted"/>
<evidence type="ECO:0008006" key="4">
    <source>
        <dbReference type="Google" id="ProtNLM"/>
    </source>
</evidence>
<dbReference type="EMBL" id="CP001699">
    <property type="protein sequence ID" value="ACU62072.1"/>
    <property type="molecule type" value="Genomic_DNA"/>
</dbReference>
<organism evidence="2 3">
    <name type="scientific">Chitinophaga pinensis (strain ATCC 43595 / DSM 2588 / LMG 13176 / NBRC 15968 / NCIMB 11800 / UQM 2034)</name>
    <dbReference type="NCBI Taxonomy" id="485918"/>
    <lineage>
        <taxon>Bacteria</taxon>
        <taxon>Pseudomonadati</taxon>
        <taxon>Bacteroidota</taxon>
        <taxon>Chitinophagia</taxon>
        <taxon>Chitinophagales</taxon>
        <taxon>Chitinophagaceae</taxon>
        <taxon>Chitinophaga</taxon>
    </lineage>
</organism>
<dbReference type="AlphaFoldDB" id="A0A979G7I9"/>
<feature type="transmembrane region" description="Helical" evidence="1">
    <location>
        <begin position="67"/>
        <end position="85"/>
    </location>
</feature>
<dbReference type="GO" id="GO:0005886">
    <property type="term" value="C:plasma membrane"/>
    <property type="evidence" value="ECO:0007669"/>
    <property type="project" value="TreeGrafter"/>
</dbReference>
<keyword evidence="1" id="KW-0812">Transmembrane</keyword>
<dbReference type="InterPro" id="IPR008523">
    <property type="entry name" value="DUF805"/>
</dbReference>
<dbReference type="PANTHER" id="PTHR34980:SF3">
    <property type="entry name" value="BLR8105 PROTEIN"/>
    <property type="match status" value="1"/>
</dbReference>
<dbReference type="Pfam" id="PF05656">
    <property type="entry name" value="DUF805"/>
    <property type="match status" value="1"/>
</dbReference>